<dbReference type="SUPFAM" id="SSF54928">
    <property type="entry name" value="RNA-binding domain, RBD"/>
    <property type="match status" value="1"/>
</dbReference>
<proteinExistence type="predicted"/>
<dbReference type="InterPro" id="IPR035979">
    <property type="entry name" value="RBD_domain_sf"/>
</dbReference>
<dbReference type="SMART" id="SM00360">
    <property type="entry name" value="RRM"/>
    <property type="match status" value="2"/>
</dbReference>
<dbReference type="AlphaFoldDB" id="A0A835JIK4"/>
<evidence type="ECO:0000256" key="2">
    <source>
        <dbReference type="PROSITE-ProRule" id="PRU00176"/>
    </source>
</evidence>
<dbReference type="Pfam" id="PF00076">
    <property type="entry name" value="RRM_1"/>
    <property type="match status" value="2"/>
</dbReference>
<dbReference type="OrthoDB" id="277802at2759"/>
<name>A0A835JIK4_9ROSI</name>
<protein>
    <recommendedName>
        <fullName evidence="4">RRM domain-containing protein</fullName>
    </recommendedName>
</protein>
<dbReference type="Proteomes" id="UP000657918">
    <property type="component" value="Unassembled WGS sequence"/>
</dbReference>
<keyword evidence="6" id="KW-1185">Reference proteome</keyword>
<dbReference type="PROSITE" id="PS50102">
    <property type="entry name" value="RRM"/>
    <property type="match status" value="2"/>
</dbReference>
<accession>A0A835JIK4</accession>
<dbReference type="PANTHER" id="PTHR10501">
    <property type="entry name" value="U1 SMALL NUCLEAR RIBONUCLEOPROTEIN A/U2 SMALL NUCLEAR RIBONUCLEOPROTEIN B"/>
    <property type="match status" value="1"/>
</dbReference>
<organism evidence="5 6">
    <name type="scientific">Salix dunnii</name>
    <dbReference type="NCBI Taxonomy" id="1413687"/>
    <lineage>
        <taxon>Eukaryota</taxon>
        <taxon>Viridiplantae</taxon>
        <taxon>Streptophyta</taxon>
        <taxon>Embryophyta</taxon>
        <taxon>Tracheophyta</taxon>
        <taxon>Spermatophyta</taxon>
        <taxon>Magnoliopsida</taxon>
        <taxon>eudicotyledons</taxon>
        <taxon>Gunneridae</taxon>
        <taxon>Pentapetalae</taxon>
        <taxon>rosids</taxon>
        <taxon>fabids</taxon>
        <taxon>Malpighiales</taxon>
        <taxon>Salicaceae</taxon>
        <taxon>Saliceae</taxon>
        <taxon>Salix</taxon>
    </lineage>
</organism>
<reference evidence="5 6" key="1">
    <citation type="submission" date="2020-10" db="EMBL/GenBank/DDBJ databases">
        <title>Plant Genome Project.</title>
        <authorList>
            <person name="Zhang R.-G."/>
        </authorList>
    </citation>
    <scope>NUCLEOTIDE SEQUENCE [LARGE SCALE GENOMIC DNA]</scope>
    <source>
        <strain evidence="5">FAFU-HL-1</strain>
        <tissue evidence="5">Leaf</tissue>
    </source>
</reference>
<dbReference type="Gene3D" id="3.30.70.330">
    <property type="match status" value="2"/>
</dbReference>
<evidence type="ECO:0000313" key="5">
    <source>
        <dbReference type="EMBL" id="KAF9669318.1"/>
    </source>
</evidence>
<evidence type="ECO:0000259" key="4">
    <source>
        <dbReference type="PROSITE" id="PS50102"/>
    </source>
</evidence>
<keyword evidence="1 2" id="KW-0694">RNA-binding</keyword>
<evidence type="ECO:0000256" key="3">
    <source>
        <dbReference type="SAM" id="MobiDB-lite"/>
    </source>
</evidence>
<dbReference type="InterPro" id="IPR012677">
    <property type="entry name" value="Nucleotide-bd_a/b_plait_sf"/>
</dbReference>
<dbReference type="InterPro" id="IPR000504">
    <property type="entry name" value="RRM_dom"/>
</dbReference>
<feature type="compositionally biased region" description="Basic and acidic residues" evidence="3">
    <location>
        <begin position="206"/>
        <end position="217"/>
    </location>
</feature>
<dbReference type="GO" id="GO:0003723">
    <property type="term" value="F:RNA binding"/>
    <property type="evidence" value="ECO:0007669"/>
    <property type="project" value="UniProtKB-UniRule"/>
</dbReference>
<dbReference type="FunFam" id="3.30.70.330:FF:000029">
    <property type="entry name" value="U2 small nuclear ribonucleoprotein B"/>
    <property type="match status" value="1"/>
</dbReference>
<feature type="domain" description="RRM" evidence="4">
    <location>
        <begin position="261"/>
        <end position="334"/>
    </location>
</feature>
<gene>
    <name evidence="5" type="ORF">SADUNF_Sadunf14G0095100</name>
</gene>
<evidence type="ECO:0000256" key="1">
    <source>
        <dbReference type="ARBA" id="ARBA00022884"/>
    </source>
</evidence>
<comment type="caution">
    <text evidence="5">The sequence shown here is derived from an EMBL/GenBank/DDBJ whole genome shotgun (WGS) entry which is preliminary data.</text>
</comment>
<evidence type="ECO:0000313" key="6">
    <source>
        <dbReference type="Proteomes" id="UP000657918"/>
    </source>
</evidence>
<sequence length="334" mass="38067">MELLERKEMGDNNNNSGTDVSQNMTIYINNLNEKIKIDGNPRFPYCFLFVFVGFNCSPLSRIYGLYVIISGLKKKELKTSLHAVFSQFGKILEILAFKTLKHKGQAWVVFEDVQSASKAMRQMQNFPFYDKPMLMEKVEQTKVQENLRLYLDPLDYNKRTIFKHDSLTFLFLALTKLRIQYAKTKSDVIAKADGTFAPREKRRRHEEKGKKKKDQHDANQVGVGMAPAYGSAYGTTPSLSQIPYPGGVKSMVPEAPAPPNNILFIQNLPNETTPMMLQMLFQQYPGFKEVRMVEAKPGIAFVEYGDEMQSTGAMHGLQGFKIQQNSMLITYAKK</sequence>
<dbReference type="EMBL" id="JADGMS010000014">
    <property type="protein sequence ID" value="KAF9669318.1"/>
    <property type="molecule type" value="Genomic_DNA"/>
</dbReference>
<feature type="domain" description="RRM" evidence="4">
    <location>
        <begin position="65"/>
        <end position="140"/>
    </location>
</feature>
<dbReference type="CDD" id="cd12246">
    <property type="entry name" value="RRM1_U1A_like"/>
    <property type="match status" value="1"/>
</dbReference>
<feature type="region of interest" description="Disordered" evidence="3">
    <location>
        <begin position="194"/>
        <end position="218"/>
    </location>
</feature>
<dbReference type="CDD" id="cd12247">
    <property type="entry name" value="RRM2_U1A_like"/>
    <property type="match status" value="1"/>
</dbReference>